<reference evidence="2" key="1">
    <citation type="submission" date="2021-01" db="EMBL/GenBank/DDBJ databases">
        <authorList>
            <person name="Corre E."/>
            <person name="Pelletier E."/>
            <person name="Niang G."/>
            <person name="Scheremetjew M."/>
            <person name="Finn R."/>
            <person name="Kale V."/>
            <person name="Holt S."/>
            <person name="Cochrane G."/>
            <person name="Meng A."/>
            <person name="Brown T."/>
            <person name="Cohen L."/>
        </authorList>
    </citation>
    <scope>NUCLEOTIDE SEQUENCE</scope>
    <source>
        <strain evidence="2">CCMP125</strain>
    </source>
</reference>
<organism evidence="2">
    <name type="scientific">Entomoneis paludosa</name>
    <dbReference type="NCBI Taxonomy" id="265537"/>
    <lineage>
        <taxon>Eukaryota</taxon>
        <taxon>Sar</taxon>
        <taxon>Stramenopiles</taxon>
        <taxon>Ochrophyta</taxon>
        <taxon>Bacillariophyta</taxon>
        <taxon>Bacillariophyceae</taxon>
        <taxon>Bacillariophycidae</taxon>
        <taxon>Entomoneidaceae</taxon>
        <taxon>Entomoneis</taxon>
    </lineage>
</organism>
<evidence type="ECO:0000256" key="1">
    <source>
        <dbReference type="SAM" id="MobiDB-lite"/>
    </source>
</evidence>
<dbReference type="EMBL" id="HBHT01017673">
    <property type="protein sequence ID" value="CAD9965218.1"/>
    <property type="molecule type" value="Transcribed_RNA"/>
</dbReference>
<dbReference type="AlphaFoldDB" id="A0A7S3DPM0"/>
<protein>
    <submittedName>
        <fullName evidence="2">Uncharacterized protein</fullName>
    </submittedName>
</protein>
<evidence type="ECO:0000313" key="2">
    <source>
        <dbReference type="EMBL" id="CAD9965218.1"/>
    </source>
</evidence>
<name>A0A7S3DPM0_9STRA</name>
<accession>A0A7S3DPM0</accession>
<feature type="region of interest" description="Disordered" evidence="1">
    <location>
        <begin position="206"/>
        <end position="234"/>
    </location>
</feature>
<feature type="compositionally biased region" description="Polar residues" evidence="1">
    <location>
        <begin position="206"/>
        <end position="215"/>
    </location>
</feature>
<feature type="compositionally biased region" description="Low complexity" evidence="1">
    <location>
        <begin position="225"/>
        <end position="234"/>
    </location>
</feature>
<sequence length="234" mass="26345">MGGQQIRVTVREIPHCNEFSPQDKEAMYWSDKELTNIKREAAKVVTFFRAHRPEYGQSVSVLAESFKERHDDILVEYHMKKLTQNSFPRGLECHIVNVIGEFRDEGINSVLSVQDRHRVRRLSAKTPSATSILSASSTASRRKLQEQQWQQLQAQEASEPPLDEQIRDSYMASSVSSKTLALKMAECDHIEALKASLSRWTASPMITNRKQAPQTSSLKAPPPSSLKAPPMVAA</sequence>
<gene>
    <name evidence="2" type="ORF">APAL1065_LOCUS11799</name>
</gene>
<proteinExistence type="predicted"/>